<keyword evidence="3" id="KW-1185">Reference proteome</keyword>
<sequence length="194" mass="22801">MFEFIRLERTMCYGTCPVYSVQVDKYGNINYFGEAFVYKNGEHQWKISKKKVEQLNDLIENFGFKSFIYGPGKEFITDQPSCIKTVKYPDDEIKEIDHYLGHILLDEDLILFEKRIERILGTKKYVNPRLYIYQIKDINSEPSIMFIVISSSEKEAIDLIEKEYDNQKGLEWQANKIGVATDDYYGPTIVMKNN</sequence>
<dbReference type="Pfam" id="PF20033">
    <property type="entry name" value="DUF6438"/>
    <property type="match status" value="1"/>
</dbReference>
<accession>A0A0K8J2Q3</accession>
<dbReference type="RefSeq" id="WP_058257098.1">
    <property type="nucleotide sequence ID" value="NZ_LN879430.1"/>
</dbReference>
<dbReference type="EMBL" id="LN879430">
    <property type="protein sequence ID" value="CUH91644.1"/>
    <property type="molecule type" value="Genomic_DNA"/>
</dbReference>
<feature type="domain" description="DUF6438" evidence="1">
    <location>
        <begin position="4"/>
        <end position="119"/>
    </location>
</feature>
<protein>
    <recommendedName>
        <fullName evidence="1">DUF6438 domain-containing protein</fullName>
    </recommendedName>
</protein>
<reference evidence="3" key="1">
    <citation type="submission" date="2015-09" db="EMBL/GenBank/DDBJ databases">
        <authorList>
            <person name="Wibberg D."/>
        </authorList>
    </citation>
    <scope>NUCLEOTIDE SEQUENCE [LARGE SCALE GENOMIC DNA]</scope>
    <source>
        <strain evidence="3">SD1D</strain>
    </source>
</reference>
<dbReference type="KEGG" id="hsd:SD1D_0082"/>
<organism evidence="2 3">
    <name type="scientific">Herbinix luporum</name>
    <dbReference type="NCBI Taxonomy" id="1679721"/>
    <lineage>
        <taxon>Bacteria</taxon>
        <taxon>Bacillati</taxon>
        <taxon>Bacillota</taxon>
        <taxon>Clostridia</taxon>
        <taxon>Lachnospirales</taxon>
        <taxon>Lachnospiraceae</taxon>
        <taxon>Herbinix</taxon>
    </lineage>
</organism>
<dbReference type="OrthoDB" id="7172369at2"/>
<name>A0A0K8J2Q3_9FIRM</name>
<gene>
    <name evidence="2" type="ORF">SD1D_0082</name>
</gene>
<evidence type="ECO:0000313" key="2">
    <source>
        <dbReference type="EMBL" id="CUH91644.1"/>
    </source>
</evidence>
<dbReference type="InterPro" id="IPR045497">
    <property type="entry name" value="DUF6438"/>
</dbReference>
<dbReference type="AlphaFoldDB" id="A0A0K8J2Q3"/>
<evidence type="ECO:0000313" key="3">
    <source>
        <dbReference type="Proteomes" id="UP000196053"/>
    </source>
</evidence>
<evidence type="ECO:0000259" key="1">
    <source>
        <dbReference type="Pfam" id="PF20033"/>
    </source>
</evidence>
<proteinExistence type="predicted"/>
<dbReference type="Proteomes" id="UP000196053">
    <property type="component" value="Chromosome I"/>
</dbReference>